<reference evidence="1 2" key="1">
    <citation type="journal article" date="2008" name="J. Bacteriol.">
        <title>Complete genome sequence of the mosquitocidal bacterium Bacillus sphaericus C3-41 and comparison with those of closely related Bacillus species.</title>
        <authorList>
            <person name="Hu X."/>
            <person name="Fan W."/>
            <person name="Han B."/>
            <person name="Liu H."/>
            <person name="Zheng D."/>
            <person name="Li Q."/>
            <person name="Dong W."/>
            <person name="Yan J."/>
            <person name="Gao M."/>
            <person name="Berry C."/>
            <person name="Yuan Z."/>
        </authorList>
    </citation>
    <scope>NUCLEOTIDE SEQUENCE [LARGE SCALE GENOMIC DNA]</scope>
    <source>
        <strain evidence="1 2">C3-41</strain>
    </source>
</reference>
<name>B1HWF9_LYSSC</name>
<accession>B1HWF9</accession>
<dbReference type="KEGG" id="lsp:Bsph_0491"/>
<dbReference type="Proteomes" id="UP000002164">
    <property type="component" value="Chromosome"/>
</dbReference>
<dbReference type="EnsemblBacteria" id="ACA38116">
    <property type="protein sequence ID" value="ACA38116"/>
    <property type="gene ID" value="Bsph_0491"/>
</dbReference>
<organism evidence="1 2">
    <name type="scientific">Lysinibacillus sphaericus (strain C3-41)</name>
    <dbReference type="NCBI Taxonomy" id="444177"/>
    <lineage>
        <taxon>Bacteria</taxon>
        <taxon>Bacillati</taxon>
        <taxon>Bacillota</taxon>
        <taxon>Bacilli</taxon>
        <taxon>Bacillales</taxon>
        <taxon>Bacillaceae</taxon>
        <taxon>Lysinibacillus</taxon>
    </lineage>
</organism>
<sequence length="48" mass="5695">MKYKNKRTFSVRTTNGQLSEIFSDSWLFCTFGLHSFDQDMYQFKNSGC</sequence>
<dbReference type="HOGENOM" id="CLU_3154526_0_0_9"/>
<protein>
    <submittedName>
        <fullName evidence="1">Uncharacterized protein</fullName>
    </submittedName>
</protein>
<gene>
    <name evidence="1" type="ordered locus">Bsph_0491</name>
</gene>
<evidence type="ECO:0000313" key="1">
    <source>
        <dbReference type="EMBL" id="ACA38116.1"/>
    </source>
</evidence>
<evidence type="ECO:0000313" key="2">
    <source>
        <dbReference type="Proteomes" id="UP000002164"/>
    </source>
</evidence>
<proteinExistence type="predicted"/>
<dbReference type="EMBL" id="CP000817">
    <property type="protein sequence ID" value="ACA38116.1"/>
    <property type="molecule type" value="Genomic_DNA"/>
</dbReference>
<dbReference type="AlphaFoldDB" id="B1HWF9"/>